<name>A0A3D8RKS5_9EURO</name>
<dbReference type="InterPro" id="IPR007219">
    <property type="entry name" value="XnlR_reg_dom"/>
</dbReference>
<organism evidence="7 8">
    <name type="scientific">Aspergillus mulundensis</name>
    <dbReference type="NCBI Taxonomy" id="1810919"/>
    <lineage>
        <taxon>Eukaryota</taxon>
        <taxon>Fungi</taxon>
        <taxon>Dikarya</taxon>
        <taxon>Ascomycota</taxon>
        <taxon>Pezizomycotina</taxon>
        <taxon>Eurotiomycetes</taxon>
        <taxon>Eurotiomycetidae</taxon>
        <taxon>Eurotiales</taxon>
        <taxon>Aspergillaceae</taxon>
        <taxon>Aspergillus</taxon>
        <taxon>Aspergillus subgen. Nidulantes</taxon>
    </lineage>
</organism>
<dbReference type="OrthoDB" id="9993796at2759"/>
<comment type="caution">
    <text evidence="7">The sequence shown here is derived from an EMBL/GenBank/DDBJ whole genome shotgun (WGS) entry which is preliminary data.</text>
</comment>
<keyword evidence="4" id="KW-0804">Transcription</keyword>
<evidence type="ECO:0000259" key="6">
    <source>
        <dbReference type="SMART" id="SM00906"/>
    </source>
</evidence>
<evidence type="ECO:0000256" key="4">
    <source>
        <dbReference type="ARBA" id="ARBA00023163"/>
    </source>
</evidence>
<evidence type="ECO:0000256" key="5">
    <source>
        <dbReference type="ARBA" id="ARBA00023242"/>
    </source>
</evidence>
<evidence type="ECO:0000256" key="3">
    <source>
        <dbReference type="ARBA" id="ARBA00023125"/>
    </source>
</evidence>
<dbReference type="InterPro" id="IPR050987">
    <property type="entry name" value="AtrR-like"/>
</dbReference>
<evidence type="ECO:0000313" key="8">
    <source>
        <dbReference type="Proteomes" id="UP000256690"/>
    </source>
</evidence>
<keyword evidence="5" id="KW-0539">Nucleus</keyword>
<protein>
    <recommendedName>
        <fullName evidence="6">Xylanolytic transcriptional activator regulatory domain-containing protein</fullName>
    </recommendedName>
</protein>
<keyword evidence="2" id="KW-0805">Transcription regulation</keyword>
<dbReference type="GO" id="GO:0006351">
    <property type="term" value="P:DNA-templated transcription"/>
    <property type="evidence" value="ECO:0007669"/>
    <property type="project" value="InterPro"/>
</dbReference>
<dbReference type="Pfam" id="PF04082">
    <property type="entry name" value="Fungal_trans"/>
    <property type="match status" value="1"/>
</dbReference>
<evidence type="ECO:0000313" key="7">
    <source>
        <dbReference type="EMBL" id="RDW74560.1"/>
    </source>
</evidence>
<dbReference type="SMART" id="SM00906">
    <property type="entry name" value="Fungal_trans"/>
    <property type="match status" value="1"/>
</dbReference>
<keyword evidence="8" id="KW-1185">Reference proteome</keyword>
<dbReference type="EMBL" id="PVWQ01000008">
    <property type="protein sequence ID" value="RDW74560.1"/>
    <property type="molecule type" value="Genomic_DNA"/>
</dbReference>
<dbReference type="GeneID" id="38117592"/>
<dbReference type="Proteomes" id="UP000256690">
    <property type="component" value="Unassembled WGS sequence"/>
</dbReference>
<accession>A0A3D8RKS5</accession>
<dbReference type="CDD" id="cd12148">
    <property type="entry name" value="fungal_TF_MHR"/>
    <property type="match status" value="1"/>
</dbReference>
<gene>
    <name evidence="7" type="ORF">DSM5745_07222</name>
</gene>
<dbReference type="GO" id="GO:0003700">
    <property type="term" value="F:DNA-binding transcription factor activity"/>
    <property type="evidence" value="ECO:0007669"/>
    <property type="project" value="InterPro"/>
</dbReference>
<reference evidence="7 8" key="1">
    <citation type="journal article" date="2018" name="IMA Fungus">
        <title>IMA Genome-F 9: Draft genome sequence of Annulohypoxylon stygium, Aspergillus mulundensis, Berkeleyomyces basicola (syn. Thielaviopsis basicola), Ceratocystis smalleyi, two Cercospora beticola strains, Coleophoma cylindrospora, Fusarium fracticaudum, Phialophora cf. hyalina, and Morchella septimelata.</title>
        <authorList>
            <person name="Wingfield B.D."/>
            <person name="Bills G.F."/>
            <person name="Dong Y."/>
            <person name="Huang W."/>
            <person name="Nel W.J."/>
            <person name="Swalarsk-Parry B.S."/>
            <person name="Vaghefi N."/>
            <person name="Wilken P.M."/>
            <person name="An Z."/>
            <person name="de Beer Z.W."/>
            <person name="De Vos L."/>
            <person name="Chen L."/>
            <person name="Duong T.A."/>
            <person name="Gao Y."/>
            <person name="Hammerbacher A."/>
            <person name="Kikkert J.R."/>
            <person name="Li Y."/>
            <person name="Li H."/>
            <person name="Li K."/>
            <person name="Li Q."/>
            <person name="Liu X."/>
            <person name="Ma X."/>
            <person name="Naidoo K."/>
            <person name="Pethybridge S.J."/>
            <person name="Sun J."/>
            <person name="Steenkamp E.T."/>
            <person name="van der Nest M.A."/>
            <person name="van Wyk S."/>
            <person name="Wingfield M.J."/>
            <person name="Xiong C."/>
            <person name="Yue Q."/>
            <person name="Zhang X."/>
        </authorList>
    </citation>
    <scope>NUCLEOTIDE SEQUENCE [LARGE SCALE GENOMIC DNA]</scope>
    <source>
        <strain evidence="7 8">DSM 5745</strain>
    </source>
</reference>
<dbReference type="PANTHER" id="PTHR46910:SF37">
    <property type="entry name" value="ZN(II)2CYS6 TRANSCRIPTION FACTOR (EUROFUNG)"/>
    <property type="match status" value="1"/>
</dbReference>
<dbReference type="AlphaFoldDB" id="A0A3D8RKS5"/>
<keyword evidence="3" id="KW-0238">DNA-binding</keyword>
<dbReference type="GO" id="GO:0008270">
    <property type="term" value="F:zinc ion binding"/>
    <property type="evidence" value="ECO:0007669"/>
    <property type="project" value="InterPro"/>
</dbReference>
<dbReference type="GO" id="GO:0003677">
    <property type="term" value="F:DNA binding"/>
    <property type="evidence" value="ECO:0007669"/>
    <property type="project" value="UniProtKB-KW"/>
</dbReference>
<dbReference type="RefSeq" id="XP_026602328.1">
    <property type="nucleotide sequence ID" value="XM_026749238.1"/>
</dbReference>
<dbReference type="PANTHER" id="PTHR46910">
    <property type="entry name" value="TRANSCRIPTION FACTOR PDR1"/>
    <property type="match status" value="1"/>
</dbReference>
<comment type="subcellular location">
    <subcellularLocation>
        <location evidence="1">Nucleus</location>
    </subcellularLocation>
</comment>
<dbReference type="GO" id="GO:0005634">
    <property type="term" value="C:nucleus"/>
    <property type="evidence" value="ECO:0007669"/>
    <property type="project" value="UniProtKB-SubCell"/>
</dbReference>
<feature type="domain" description="Xylanolytic transcriptional activator regulatory" evidence="6">
    <location>
        <begin position="140"/>
        <end position="217"/>
    </location>
</feature>
<sequence>MDESGLLAIGTILELPKKPVLKQYLDVYLSSHMYKIFPVIDSSLFSLTIQAAYQPRGLGSSIPNPSARACVFAFMAFVSCLGQLDTCSNVPRPPTPCREYIIQARSLLPAIIQEPLNLDALQTALILAVISSLTGEVQTAVYRISVAARFIIASGAHTMTDEVASTGTSDVIVRRHLRTLFWLCYALDKDLALRTGQAHVLKDDDCALDLPPAYPEHLHLCLDHSPGTDTDISGPIFPVELRLSMVKSRAFTALYSHNGLRKSDTELIRSIRELDEELECWRISLPPHLRPQLSFAPRHDKPKNTFLILTHMNYYSCVNLIHLASSRCSAWRSPSTEGGALIHGLQSSLALAVEASRSLLLFLQDSEFRVSTGSFWALLFYSMSAVITIFCNILENPGAEGAGSDMQLLFLAEQTTARLYLRRDNPMDRVIDLQPISDFISGLRDHAHRAITWGVAHRGELAGAASRTRGGELGCSA</sequence>
<evidence type="ECO:0000256" key="1">
    <source>
        <dbReference type="ARBA" id="ARBA00004123"/>
    </source>
</evidence>
<proteinExistence type="predicted"/>
<evidence type="ECO:0000256" key="2">
    <source>
        <dbReference type="ARBA" id="ARBA00023015"/>
    </source>
</evidence>
<dbReference type="STRING" id="1810919.A0A3D8RKS5"/>